<dbReference type="InterPro" id="IPR033479">
    <property type="entry name" value="dCache_1"/>
</dbReference>
<evidence type="ECO:0000256" key="11">
    <source>
        <dbReference type="SAM" id="Phobius"/>
    </source>
</evidence>
<evidence type="ECO:0000313" key="15">
    <source>
        <dbReference type="Proteomes" id="UP000192468"/>
    </source>
</evidence>
<dbReference type="SUPFAM" id="SSF103190">
    <property type="entry name" value="Sensory domain-like"/>
    <property type="match status" value="1"/>
</dbReference>
<gene>
    <name evidence="14" type="ORF">SAMN02745134_03300</name>
</gene>
<dbReference type="Gene3D" id="3.30.450.20">
    <property type="entry name" value="PAS domain"/>
    <property type="match status" value="1"/>
</dbReference>
<dbReference type="Pfam" id="PF02743">
    <property type="entry name" value="dCache_1"/>
    <property type="match status" value="1"/>
</dbReference>
<dbReference type="SUPFAM" id="SSF58104">
    <property type="entry name" value="Methyl-accepting chemotaxis protein (MCP) signaling domain"/>
    <property type="match status" value="1"/>
</dbReference>
<proteinExistence type="inferred from homology"/>
<keyword evidence="6 11" id="KW-0472">Membrane</keyword>
<dbReference type="InterPro" id="IPR029151">
    <property type="entry name" value="Sensor-like_sf"/>
</dbReference>
<protein>
    <submittedName>
        <fullName evidence="14">Methyl-accepting chemotaxis sensory transducer with Cache sensor</fullName>
    </submittedName>
</protein>
<evidence type="ECO:0000256" key="9">
    <source>
        <dbReference type="PROSITE-ProRule" id="PRU00284"/>
    </source>
</evidence>
<keyword evidence="7 9" id="KW-0807">Transducer</keyword>
<dbReference type="PROSITE" id="PS50885">
    <property type="entry name" value="HAMP"/>
    <property type="match status" value="1"/>
</dbReference>
<dbReference type="SMART" id="SM00283">
    <property type="entry name" value="MA"/>
    <property type="match status" value="1"/>
</dbReference>
<evidence type="ECO:0000259" key="13">
    <source>
        <dbReference type="PROSITE" id="PS50885"/>
    </source>
</evidence>
<reference evidence="14 15" key="1">
    <citation type="submission" date="2017-04" db="EMBL/GenBank/DDBJ databases">
        <authorList>
            <person name="Afonso C.L."/>
            <person name="Miller P.J."/>
            <person name="Scott M.A."/>
            <person name="Spackman E."/>
            <person name="Goraichik I."/>
            <person name="Dimitrov K.M."/>
            <person name="Suarez D.L."/>
            <person name="Swayne D.E."/>
        </authorList>
    </citation>
    <scope>NUCLEOTIDE SEQUENCE [LARGE SCALE GENOMIC DNA]</scope>
    <source>
        <strain evidence="14 15">DSM 12555</strain>
    </source>
</reference>
<dbReference type="GO" id="GO:0005886">
    <property type="term" value="C:plasma membrane"/>
    <property type="evidence" value="ECO:0007669"/>
    <property type="project" value="UniProtKB-SubCell"/>
</dbReference>
<evidence type="ECO:0000256" key="1">
    <source>
        <dbReference type="ARBA" id="ARBA00004651"/>
    </source>
</evidence>
<keyword evidence="3" id="KW-0145">Chemotaxis</keyword>
<evidence type="ECO:0000256" key="7">
    <source>
        <dbReference type="ARBA" id="ARBA00023224"/>
    </source>
</evidence>
<dbReference type="Pfam" id="PF00015">
    <property type="entry name" value="MCPsignal"/>
    <property type="match status" value="1"/>
</dbReference>
<dbReference type="Proteomes" id="UP000192468">
    <property type="component" value="Unassembled WGS sequence"/>
</dbReference>
<accession>A0A1W1XV64</accession>
<dbReference type="CDD" id="cd18773">
    <property type="entry name" value="PDC1_HK_sensor"/>
    <property type="match status" value="1"/>
</dbReference>
<evidence type="ECO:0000256" key="6">
    <source>
        <dbReference type="ARBA" id="ARBA00023136"/>
    </source>
</evidence>
<comment type="similarity">
    <text evidence="8">Belongs to the methyl-accepting chemotaxis (MCP) protein family.</text>
</comment>
<dbReference type="InterPro" id="IPR004089">
    <property type="entry name" value="MCPsignal_dom"/>
</dbReference>
<feature type="region of interest" description="Disordered" evidence="10">
    <location>
        <begin position="444"/>
        <end position="464"/>
    </location>
</feature>
<feature type="domain" description="HAMP" evidence="13">
    <location>
        <begin position="317"/>
        <end position="373"/>
    </location>
</feature>
<dbReference type="Gene3D" id="1.10.287.950">
    <property type="entry name" value="Methyl-accepting chemotaxis protein"/>
    <property type="match status" value="1"/>
</dbReference>
<name>A0A1W1XV64_9CLOT</name>
<evidence type="ECO:0000256" key="5">
    <source>
        <dbReference type="ARBA" id="ARBA00022989"/>
    </source>
</evidence>
<dbReference type="CDD" id="cd06225">
    <property type="entry name" value="HAMP"/>
    <property type="match status" value="1"/>
</dbReference>
<evidence type="ECO:0000256" key="8">
    <source>
        <dbReference type="ARBA" id="ARBA00029447"/>
    </source>
</evidence>
<dbReference type="EMBL" id="FWXH01000019">
    <property type="protein sequence ID" value="SMC27777.1"/>
    <property type="molecule type" value="Genomic_DNA"/>
</dbReference>
<dbReference type="PANTHER" id="PTHR32089:SF112">
    <property type="entry name" value="LYSOZYME-LIKE PROTEIN-RELATED"/>
    <property type="match status" value="1"/>
</dbReference>
<keyword evidence="2" id="KW-1003">Cell membrane</keyword>
<evidence type="ECO:0000259" key="12">
    <source>
        <dbReference type="PROSITE" id="PS50111"/>
    </source>
</evidence>
<feature type="transmembrane region" description="Helical" evidence="11">
    <location>
        <begin position="7"/>
        <end position="30"/>
    </location>
</feature>
<dbReference type="OrthoDB" id="5449717at2"/>
<dbReference type="RefSeq" id="WP_084117324.1">
    <property type="nucleotide sequence ID" value="NZ_FWXH01000019.1"/>
</dbReference>
<dbReference type="GO" id="GO:0006935">
    <property type="term" value="P:chemotaxis"/>
    <property type="evidence" value="ECO:0007669"/>
    <property type="project" value="UniProtKB-KW"/>
</dbReference>
<evidence type="ECO:0000256" key="4">
    <source>
        <dbReference type="ARBA" id="ARBA00022692"/>
    </source>
</evidence>
<dbReference type="STRING" id="1121291.SAMN02745134_03300"/>
<dbReference type="AlphaFoldDB" id="A0A1W1XV64"/>
<evidence type="ECO:0000313" key="14">
    <source>
        <dbReference type="EMBL" id="SMC27777.1"/>
    </source>
</evidence>
<keyword evidence="5 11" id="KW-1133">Transmembrane helix</keyword>
<keyword evidence="4 11" id="KW-0812">Transmembrane</keyword>
<dbReference type="InterPro" id="IPR003660">
    <property type="entry name" value="HAMP_dom"/>
</dbReference>
<dbReference type="CDD" id="cd12912">
    <property type="entry name" value="PDC2_MCP_like"/>
    <property type="match status" value="1"/>
</dbReference>
<keyword evidence="15" id="KW-1185">Reference proteome</keyword>
<feature type="domain" description="Methyl-accepting transducer" evidence="12">
    <location>
        <begin position="392"/>
        <end position="629"/>
    </location>
</feature>
<dbReference type="GO" id="GO:0007165">
    <property type="term" value="P:signal transduction"/>
    <property type="evidence" value="ECO:0007669"/>
    <property type="project" value="UniProtKB-KW"/>
</dbReference>
<dbReference type="PANTHER" id="PTHR32089">
    <property type="entry name" value="METHYL-ACCEPTING CHEMOTAXIS PROTEIN MCPB"/>
    <property type="match status" value="1"/>
</dbReference>
<comment type="subcellular location">
    <subcellularLocation>
        <location evidence="1">Cell membrane</location>
        <topology evidence="1">Multi-pass membrane protein</topology>
    </subcellularLocation>
</comment>
<dbReference type="Gene3D" id="6.10.340.10">
    <property type="match status" value="1"/>
</dbReference>
<feature type="transmembrane region" description="Helical" evidence="11">
    <location>
        <begin position="294"/>
        <end position="315"/>
    </location>
</feature>
<evidence type="ECO:0000256" key="10">
    <source>
        <dbReference type="SAM" id="MobiDB-lite"/>
    </source>
</evidence>
<evidence type="ECO:0000256" key="3">
    <source>
        <dbReference type="ARBA" id="ARBA00022500"/>
    </source>
</evidence>
<evidence type="ECO:0000256" key="2">
    <source>
        <dbReference type="ARBA" id="ARBA00022475"/>
    </source>
</evidence>
<sequence>MKLQKKIPLVISVLIFFSITIICILIYYRFSNILISQVKNEMQNSSKGYVNSVESLIEKQQTDSSRLAQSKDVIELAEERKALGNSSSNDMQNKLQQNNINMKKYVDTVNFIEHTFIVDTNGMLYSDSNPLKSERSLADRSYNTPSLNGKPNISDVLVSNSTKALVTVFTSPIIYNNQILGYAGSSVFASSFSTSLTNVKISNYKSGYAYLVDNKGVVIYHPTKSKIGKPVDNSSIKNVVSQIKNGKSVKPQIVEYNYNGIEKISYYEIIPKTNWILVLTVNKSEVLNAVNQSILIIIVIAAFIGLLTILVGLALSKSITSPLKKVTLLVNKTAALNLIHDEAIESVAKRNDEVGEMGKSLIAMEESLREMVESLIKASADTNSTADKINSLTIELEKYTDETSIEVQTLSAGLEETAASSEEISASSNEMGQAVLEVTNKAQDGANESDEISKRAESLKTSSITSRNNNRQLYDKVRIELEQAINNSKNVSKITTLTESILAISEQTNLLALNAAIEAARAGEAGKGFAVVADEVRKLAEESTKTTQSIQEVVTLVVNSVDNLSSNSSKLLEFMDKDVNNDYDKFIDVGDKYSQDADNVSNFMMQFSSISEELNASIEGIVKAIDEVAQTVTNGSASLSNISEKTITIATKLNNIKDNTDINRENANKLNSIVSKFKLD</sequence>
<organism evidence="14 15">
    <name type="scientific">Clostridium acidisoli DSM 12555</name>
    <dbReference type="NCBI Taxonomy" id="1121291"/>
    <lineage>
        <taxon>Bacteria</taxon>
        <taxon>Bacillati</taxon>
        <taxon>Bacillota</taxon>
        <taxon>Clostridia</taxon>
        <taxon>Eubacteriales</taxon>
        <taxon>Clostridiaceae</taxon>
        <taxon>Clostridium</taxon>
    </lineage>
</organism>
<dbReference type="PROSITE" id="PS50111">
    <property type="entry name" value="CHEMOTAXIS_TRANSDUC_2"/>
    <property type="match status" value="1"/>
</dbReference>